<dbReference type="SUPFAM" id="SSF52172">
    <property type="entry name" value="CheY-like"/>
    <property type="match status" value="1"/>
</dbReference>
<dbReference type="SMART" id="SM00448">
    <property type="entry name" value="REC"/>
    <property type="match status" value="1"/>
</dbReference>
<accession>A0A3B0TDL6</accession>
<proteinExistence type="predicted"/>
<protein>
    <recommendedName>
        <fullName evidence="3">Response regulatory domain-containing protein</fullName>
    </recommendedName>
</protein>
<dbReference type="EMBL" id="UOEM01000008">
    <property type="protein sequence ID" value="VAW10239.1"/>
    <property type="molecule type" value="Genomic_DNA"/>
</dbReference>
<dbReference type="AlphaFoldDB" id="A0A3B0TDL6"/>
<dbReference type="PANTHER" id="PTHR44591">
    <property type="entry name" value="STRESS RESPONSE REGULATOR PROTEIN 1"/>
    <property type="match status" value="1"/>
</dbReference>
<dbReference type="InterPro" id="IPR011006">
    <property type="entry name" value="CheY-like_superfamily"/>
</dbReference>
<evidence type="ECO:0000313" key="4">
    <source>
        <dbReference type="EMBL" id="VAW10239.1"/>
    </source>
</evidence>
<feature type="domain" description="Response regulatory" evidence="3">
    <location>
        <begin position="10"/>
        <end position="129"/>
    </location>
</feature>
<dbReference type="InterPro" id="IPR050595">
    <property type="entry name" value="Bact_response_regulator"/>
</dbReference>
<feature type="region of interest" description="Disordered" evidence="2">
    <location>
        <begin position="140"/>
        <end position="170"/>
    </location>
</feature>
<feature type="compositionally biased region" description="Basic and acidic residues" evidence="2">
    <location>
        <begin position="144"/>
        <end position="163"/>
    </location>
</feature>
<keyword evidence="1" id="KW-0597">Phosphoprotein</keyword>
<sequence length="170" mass="19266">MREYDLAGLRALVVDDNRHFLAIMRTMLRAFGVRQIFDCTDAVQAFEVLKSSEIDFAMVDLKLDNIDGLEFTSLVRSASDSQNPRMPIIMVTAYSERSNVERAVSSGIDEFLVKPVSPKMLYSRICAVIERPRTYVRVGGYFGPDRRRRDNDSYGGPERRSESIDVESAA</sequence>
<evidence type="ECO:0000256" key="1">
    <source>
        <dbReference type="ARBA" id="ARBA00022553"/>
    </source>
</evidence>
<evidence type="ECO:0000256" key="2">
    <source>
        <dbReference type="SAM" id="MobiDB-lite"/>
    </source>
</evidence>
<dbReference type="CDD" id="cd17546">
    <property type="entry name" value="REC_hyHK_CKI1_RcsC-like"/>
    <property type="match status" value="1"/>
</dbReference>
<name>A0A3B0TDL6_9ZZZZ</name>
<dbReference type="Gene3D" id="3.40.50.2300">
    <property type="match status" value="1"/>
</dbReference>
<dbReference type="Pfam" id="PF00072">
    <property type="entry name" value="Response_reg"/>
    <property type="match status" value="1"/>
</dbReference>
<dbReference type="PANTHER" id="PTHR44591:SF3">
    <property type="entry name" value="RESPONSE REGULATORY DOMAIN-CONTAINING PROTEIN"/>
    <property type="match status" value="1"/>
</dbReference>
<reference evidence="4" key="1">
    <citation type="submission" date="2018-06" db="EMBL/GenBank/DDBJ databases">
        <authorList>
            <person name="Zhirakovskaya E."/>
        </authorList>
    </citation>
    <scope>NUCLEOTIDE SEQUENCE</scope>
</reference>
<evidence type="ECO:0000259" key="3">
    <source>
        <dbReference type="PROSITE" id="PS50110"/>
    </source>
</evidence>
<dbReference type="InterPro" id="IPR001789">
    <property type="entry name" value="Sig_transdc_resp-reg_receiver"/>
</dbReference>
<organism evidence="4">
    <name type="scientific">hydrothermal vent metagenome</name>
    <dbReference type="NCBI Taxonomy" id="652676"/>
    <lineage>
        <taxon>unclassified sequences</taxon>
        <taxon>metagenomes</taxon>
        <taxon>ecological metagenomes</taxon>
    </lineage>
</organism>
<gene>
    <name evidence="4" type="ORF">MNBD_ALPHA09-615</name>
</gene>
<dbReference type="PROSITE" id="PS50110">
    <property type="entry name" value="RESPONSE_REGULATORY"/>
    <property type="match status" value="1"/>
</dbReference>
<dbReference type="GO" id="GO:0000160">
    <property type="term" value="P:phosphorelay signal transduction system"/>
    <property type="evidence" value="ECO:0007669"/>
    <property type="project" value="InterPro"/>
</dbReference>